<evidence type="ECO:0000313" key="1">
    <source>
        <dbReference type="EMBL" id="KPX36280.1"/>
    </source>
</evidence>
<protein>
    <submittedName>
        <fullName evidence="1">Uncharacterized protein</fullName>
    </submittedName>
</protein>
<evidence type="ECO:0000313" key="2">
    <source>
        <dbReference type="EMBL" id="RMO49832.1"/>
    </source>
</evidence>
<organism evidence="1 3">
    <name type="scientific">Pseudomonas amygdali pv. eriobotryae</name>
    <dbReference type="NCBI Taxonomy" id="129137"/>
    <lineage>
        <taxon>Bacteria</taxon>
        <taxon>Pseudomonadati</taxon>
        <taxon>Pseudomonadota</taxon>
        <taxon>Gammaproteobacteria</taxon>
        <taxon>Pseudomonadales</taxon>
        <taxon>Pseudomonadaceae</taxon>
        <taxon>Pseudomonas</taxon>
        <taxon>Pseudomonas amygdali</taxon>
    </lineage>
</organism>
<comment type="caution">
    <text evidence="1">The sequence shown here is derived from an EMBL/GenBank/DDBJ whole genome shotgun (WGS) entry which is preliminary data.</text>
</comment>
<dbReference type="Proteomes" id="UP000050490">
    <property type="component" value="Unassembled WGS sequence"/>
</dbReference>
<gene>
    <name evidence="1" type="ORF">ALO70_01480</name>
    <name evidence="2" type="ORF">ALQ39_04491</name>
</gene>
<dbReference type="PATRIC" id="fig|129137.4.peg.2174"/>
<proteinExistence type="predicted"/>
<dbReference type="Proteomes" id="UP000275613">
    <property type="component" value="Unassembled WGS sequence"/>
</dbReference>
<reference evidence="1 3" key="1">
    <citation type="submission" date="2015-09" db="EMBL/GenBank/DDBJ databases">
        <title>Genome announcement of multiple Pseudomonas syringae strains.</title>
        <authorList>
            <person name="Thakur S."/>
            <person name="Wang P.W."/>
            <person name="Gong Y."/>
            <person name="Weir B.S."/>
            <person name="Guttman D.S."/>
        </authorList>
    </citation>
    <scope>NUCLEOTIDE SEQUENCE [LARGE SCALE GENOMIC DNA]</scope>
    <source>
        <strain evidence="1 3">ICMP4455</strain>
    </source>
</reference>
<accession>A0A0P9T7B3</accession>
<dbReference type="AlphaFoldDB" id="A0A0P9T7B3"/>
<evidence type="ECO:0000313" key="3">
    <source>
        <dbReference type="Proteomes" id="UP000050490"/>
    </source>
</evidence>
<dbReference type="EMBL" id="LJQI01000087">
    <property type="protein sequence ID" value="KPX36280.1"/>
    <property type="molecule type" value="Genomic_DNA"/>
</dbReference>
<dbReference type="EMBL" id="RBPV01000480">
    <property type="protein sequence ID" value="RMO49832.1"/>
    <property type="molecule type" value="Genomic_DNA"/>
</dbReference>
<reference evidence="2 4" key="2">
    <citation type="submission" date="2018-08" db="EMBL/GenBank/DDBJ databases">
        <title>Recombination of ecologically and evolutionarily significant loci maintains genetic cohesion in the Pseudomonas syringae species complex.</title>
        <authorList>
            <person name="Dillon M."/>
            <person name="Thakur S."/>
            <person name="Almeida R.N.D."/>
            <person name="Weir B.S."/>
            <person name="Guttman D.S."/>
        </authorList>
    </citation>
    <scope>NUCLEOTIDE SEQUENCE [LARGE SCALE GENOMIC DNA]</scope>
    <source>
        <strain evidence="2 4">ICMP 4316</strain>
    </source>
</reference>
<name>A0A0P9T7B3_PSEA0</name>
<sequence length="48" mass="5234">MHIEIPMLRHRFVLLALASVLPAVLTGCNEKTPADPRTDAPLVRVASL</sequence>
<evidence type="ECO:0000313" key="4">
    <source>
        <dbReference type="Proteomes" id="UP000275613"/>
    </source>
</evidence>